<feature type="transmembrane region" description="Helical" evidence="1">
    <location>
        <begin position="91"/>
        <end position="111"/>
    </location>
</feature>
<dbReference type="InterPro" id="IPR046664">
    <property type="entry name" value="DUF6773"/>
</dbReference>
<evidence type="ECO:0000313" key="2">
    <source>
        <dbReference type="EMBL" id="APH15166.1"/>
    </source>
</evidence>
<dbReference type="AlphaFoldDB" id="A0A1L3NGC9"/>
<evidence type="ECO:0000256" key="1">
    <source>
        <dbReference type="SAM" id="Phobius"/>
    </source>
</evidence>
<dbReference type="PROSITE" id="PS51257">
    <property type="entry name" value="PROKAR_LIPOPROTEIN"/>
    <property type="match status" value="1"/>
</dbReference>
<keyword evidence="1" id="KW-0472">Membrane</keyword>
<organism evidence="2 3">
    <name type="scientific">Clostridium sporogenes</name>
    <dbReference type="NCBI Taxonomy" id="1509"/>
    <lineage>
        <taxon>Bacteria</taxon>
        <taxon>Bacillati</taxon>
        <taxon>Bacillota</taxon>
        <taxon>Clostridia</taxon>
        <taxon>Eubacteriales</taxon>
        <taxon>Clostridiaceae</taxon>
        <taxon>Clostridium</taxon>
    </lineage>
</organism>
<proteinExistence type="predicted"/>
<name>A0A1L3NGC9_CLOSG</name>
<dbReference type="Proteomes" id="UP000182204">
    <property type="component" value="Chromosome"/>
</dbReference>
<sequence>MYKKLKDERIIKETNKIIAPMYVLILALACIVAIIKYIFLTQEISNYILELVATIGAMGYLIFISIINHIPIFSSEDQCIKELQNKYRTHSFNVCFWVYVVGEFILLLIQGEEFYKIVSFYFLIWFIPSIIITRKLIKKGLFVWGSKKREKNGIKSFRKHCILGSLFYGIFMKWDSVWKDGTFNPKGILYILGMAAFWGIPFYFIMKLLISNSEKNSDKELEKAEKYDG</sequence>
<reference evidence="2 3" key="1">
    <citation type="submission" date="2015-11" db="EMBL/GenBank/DDBJ databases">
        <authorList>
            <person name="Hill K.K."/>
            <person name="Shirey T.B."/>
            <person name="Raphael B."/>
            <person name="Daligault H.E."/>
            <person name="Davenport K.W."/>
            <person name="Bruce D.C."/>
            <person name="Foley B.T."/>
            <person name="Johnson S.L."/>
        </authorList>
    </citation>
    <scope>NUCLEOTIDE SEQUENCE [LARGE SCALE GENOMIC DNA]</scope>
    <source>
        <strain evidence="2 3">CDC_1632</strain>
    </source>
</reference>
<gene>
    <name evidence="2" type="ORF">NPD5_1642</name>
</gene>
<dbReference type="EMBL" id="CP013243">
    <property type="protein sequence ID" value="APH15166.1"/>
    <property type="molecule type" value="Genomic_DNA"/>
</dbReference>
<dbReference type="Pfam" id="PF20563">
    <property type="entry name" value="DUF6773"/>
    <property type="match status" value="1"/>
</dbReference>
<feature type="transmembrane region" description="Helical" evidence="1">
    <location>
        <begin position="157"/>
        <end position="175"/>
    </location>
</feature>
<feature type="transmembrane region" description="Helical" evidence="1">
    <location>
        <begin position="51"/>
        <end position="70"/>
    </location>
</feature>
<feature type="transmembrane region" description="Helical" evidence="1">
    <location>
        <begin position="187"/>
        <end position="210"/>
    </location>
</feature>
<keyword evidence="1" id="KW-0812">Transmembrane</keyword>
<keyword evidence="1" id="KW-1133">Transmembrane helix</keyword>
<evidence type="ECO:0000313" key="3">
    <source>
        <dbReference type="Proteomes" id="UP000182204"/>
    </source>
</evidence>
<feature type="transmembrane region" description="Helical" evidence="1">
    <location>
        <begin position="117"/>
        <end position="137"/>
    </location>
</feature>
<protein>
    <submittedName>
        <fullName evidence="2">Putative membrane protein</fullName>
    </submittedName>
</protein>
<dbReference type="RefSeq" id="WP_072585393.1">
    <property type="nucleotide sequence ID" value="NZ_CP013243.1"/>
</dbReference>
<accession>A0A1L3NGC9</accession>
<feature type="transmembrane region" description="Helical" evidence="1">
    <location>
        <begin position="21"/>
        <end position="39"/>
    </location>
</feature>